<dbReference type="GO" id="GO:0005829">
    <property type="term" value="C:cytosol"/>
    <property type="evidence" value="ECO:0007669"/>
    <property type="project" value="TreeGrafter"/>
</dbReference>
<dbReference type="EMBL" id="CP054142">
    <property type="protein sequence ID" value="QTQ13717.1"/>
    <property type="molecule type" value="Genomic_DNA"/>
</dbReference>
<dbReference type="KEGG" id="tpav:HRQ91_04170"/>
<reference evidence="4 6" key="2">
    <citation type="journal article" date="2021" name="Microbiol. Resour. Announc.">
        <title>Complete Genome Sequences of Three Human Oral Treponema parvum Isolates.</title>
        <authorList>
            <person name="Zeng H."/>
            <person name="Watt R.M."/>
        </authorList>
    </citation>
    <scope>NUCLEOTIDE SEQUENCE</scope>
    <source>
        <strain evidence="5 6">ATCC 700770</strain>
        <strain evidence="4">ATCC 700773</strain>
    </source>
</reference>
<dbReference type="PANTHER" id="PTHR30231">
    <property type="entry name" value="DNA POLYMERASE III SUBUNIT EPSILON"/>
    <property type="match status" value="1"/>
</dbReference>
<sequence>MLPGNNIYKNYKLLRLLLEDGAVLTAFDTETTGITCETDKIIEIGAVKFDIDGVLDTYHTLVDPLSDIPEDVTNVNHITNEMVKGSPPVGKVLPDFLRFIDNSILVAHNANFDLNFMNTELLRNGMKPLKNKTIDTLELARWAYPKLGKYALQFLAKTFSINVENAHRADDDALVCMNLFLRCLKDTDSMQETQ</sequence>
<protein>
    <submittedName>
        <fullName evidence="4">3'-5' exonuclease</fullName>
    </submittedName>
</protein>
<dbReference type="AlphaFoldDB" id="A0A975F091"/>
<evidence type="ECO:0000313" key="5">
    <source>
        <dbReference type="EMBL" id="QTQ13717.1"/>
    </source>
</evidence>
<evidence type="ECO:0000256" key="2">
    <source>
        <dbReference type="ARBA" id="ARBA00026073"/>
    </source>
</evidence>
<keyword evidence="4" id="KW-0269">Exonuclease</keyword>
<dbReference type="PANTHER" id="PTHR30231:SF41">
    <property type="entry name" value="DNA POLYMERASE III SUBUNIT EPSILON"/>
    <property type="match status" value="1"/>
</dbReference>
<dbReference type="GO" id="GO:0008408">
    <property type="term" value="F:3'-5' exonuclease activity"/>
    <property type="evidence" value="ECO:0007669"/>
    <property type="project" value="TreeGrafter"/>
</dbReference>
<proteinExistence type="predicted"/>
<dbReference type="Gene3D" id="3.30.420.10">
    <property type="entry name" value="Ribonuclease H-like superfamily/Ribonuclease H"/>
    <property type="match status" value="1"/>
</dbReference>
<name>A0A975F091_9SPIR</name>
<reference evidence="4" key="1">
    <citation type="submission" date="2020-05" db="EMBL/GenBank/DDBJ databases">
        <authorList>
            <person name="Zeng H."/>
            <person name="Chan Y.K."/>
            <person name="Watt R.M."/>
        </authorList>
    </citation>
    <scope>NUCLEOTIDE SEQUENCE</scope>
    <source>
        <strain evidence="5">ATCC 700770</strain>
        <strain evidence="4">ATCC 700773</strain>
    </source>
</reference>
<dbReference type="InterPro" id="IPR006054">
    <property type="entry name" value="DnaQ"/>
</dbReference>
<dbReference type="Proteomes" id="UP000671908">
    <property type="component" value="Chromosome"/>
</dbReference>
<dbReference type="GO" id="GO:0003677">
    <property type="term" value="F:DNA binding"/>
    <property type="evidence" value="ECO:0007669"/>
    <property type="project" value="InterPro"/>
</dbReference>
<evidence type="ECO:0000256" key="1">
    <source>
        <dbReference type="ARBA" id="ARBA00025483"/>
    </source>
</evidence>
<dbReference type="InterPro" id="IPR013520">
    <property type="entry name" value="Ribonucl_H"/>
</dbReference>
<dbReference type="Pfam" id="PF00929">
    <property type="entry name" value="RNase_T"/>
    <property type="match status" value="1"/>
</dbReference>
<dbReference type="FunFam" id="3.30.420.10:FF:000045">
    <property type="entry name" value="3'-5' exonuclease DinG"/>
    <property type="match status" value="1"/>
</dbReference>
<evidence type="ECO:0000313" key="7">
    <source>
        <dbReference type="Proteomes" id="UP000671995"/>
    </source>
</evidence>
<dbReference type="InterPro" id="IPR036397">
    <property type="entry name" value="RNaseH_sf"/>
</dbReference>
<dbReference type="InterPro" id="IPR012337">
    <property type="entry name" value="RNaseH-like_sf"/>
</dbReference>
<dbReference type="CDD" id="cd06127">
    <property type="entry name" value="DEDDh"/>
    <property type="match status" value="1"/>
</dbReference>
<gene>
    <name evidence="4" type="ORF">HRI96_07670</name>
    <name evidence="5" type="ORF">HRQ91_04170</name>
</gene>
<accession>A0A975F091</accession>
<evidence type="ECO:0000313" key="4">
    <source>
        <dbReference type="EMBL" id="QTQ12081.1"/>
    </source>
</evidence>
<organism evidence="4 7">
    <name type="scientific">Treponema parvum</name>
    <dbReference type="NCBI Taxonomy" id="138851"/>
    <lineage>
        <taxon>Bacteria</taxon>
        <taxon>Pseudomonadati</taxon>
        <taxon>Spirochaetota</taxon>
        <taxon>Spirochaetia</taxon>
        <taxon>Spirochaetales</taxon>
        <taxon>Treponemataceae</taxon>
        <taxon>Treponema</taxon>
    </lineage>
</organism>
<keyword evidence="4" id="KW-0378">Hydrolase</keyword>
<dbReference type="NCBIfam" id="TIGR00573">
    <property type="entry name" value="dnaq"/>
    <property type="match status" value="1"/>
</dbReference>
<dbReference type="RefSeq" id="WP_210116795.1">
    <property type="nucleotide sequence ID" value="NZ_CP054142.1"/>
</dbReference>
<comment type="subunit">
    <text evidence="2">DNA polymerase III contains a core (composed of alpha, epsilon and theta chains) that associates with a tau subunit. This core dimerizes to form the POLIII' complex. PolIII' associates with the gamma complex (composed of gamma, delta, delta', psi and chi chains) and with the beta chain to form the complete DNA polymerase III complex.</text>
</comment>
<dbReference type="Proteomes" id="UP000671995">
    <property type="component" value="Chromosome"/>
</dbReference>
<dbReference type="EMBL" id="CP054257">
    <property type="protein sequence ID" value="QTQ12081.1"/>
    <property type="molecule type" value="Genomic_DNA"/>
</dbReference>
<keyword evidence="6" id="KW-1185">Reference proteome</keyword>
<dbReference type="SUPFAM" id="SSF53098">
    <property type="entry name" value="Ribonuclease H-like"/>
    <property type="match status" value="1"/>
</dbReference>
<dbReference type="SMART" id="SM00479">
    <property type="entry name" value="EXOIII"/>
    <property type="match status" value="1"/>
</dbReference>
<keyword evidence="4" id="KW-0540">Nuclease</keyword>
<evidence type="ECO:0000313" key="6">
    <source>
        <dbReference type="Proteomes" id="UP000671908"/>
    </source>
</evidence>
<evidence type="ECO:0000259" key="3">
    <source>
        <dbReference type="SMART" id="SM00479"/>
    </source>
</evidence>
<comment type="function">
    <text evidence="1">DNA polymerase III is a complex, multichain enzyme responsible for most of the replicative synthesis in bacteria. The epsilon subunit contain the editing function and is a proofreading 3'-5' exonuclease.</text>
</comment>
<dbReference type="GO" id="GO:0003887">
    <property type="term" value="F:DNA-directed DNA polymerase activity"/>
    <property type="evidence" value="ECO:0007669"/>
    <property type="project" value="InterPro"/>
</dbReference>
<feature type="domain" description="Exonuclease" evidence="3">
    <location>
        <begin position="23"/>
        <end position="189"/>
    </location>
</feature>
<dbReference type="GO" id="GO:0045004">
    <property type="term" value="P:DNA replication proofreading"/>
    <property type="evidence" value="ECO:0007669"/>
    <property type="project" value="TreeGrafter"/>
</dbReference>